<evidence type="ECO:0000259" key="4">
    <source>
        <dbReference type="PROSITE" id="PS50072"/>
    </source>
</evidence>
<evidence type="ECO:0000256" key="2">
    <source>
        <dbReference type="ARBA" id="ARBA00023110"/>
    </source>
</evidence>
<dbReference type="Pfam" id="PF00160">
    <property type="entry name" value="Pro_isomerase"/>
    <property type="match status" value="1"/>
</dbReference>
<organism evidence="5 6">
    <name type="scientific">OM182 bacterium</name>
    <dbReference type="NCBI Taxonomy" id="2510334"/>
    <lineage>
        <taxon>Bacteria</taxon>
        <taxon>Pseudomonadati</taxon>
        <taxon>Pseudomonadota</taxon>
        <taxon>Gammaproteobacteria</taxon>
        <taxon>OMG group</taxon>
        <taxon>OM182 clade</taxon>
    </lineage>
</organism>
<proteinExistence type="predicted"/>
<name>A0A520RWM3_9GAMM</name>
<dbReference type="AlphaFoldDB" id="A0A520RWM3"/>
<dbReference type="Gene3D" id="2.40.100.10">
    <property type="entry name" value="Cyclophilin-like"/>
    <property type="match status" value="2"/>
</dbReference>
<dbReference type="Proteomes" id="UP000320404">
    <property type="component" value="Unassembled WGS sequence"/>
</dbReference>
<dbReference type="GO" id="GO:0003755">
    <property type="term" value="F:peptidyl-prolyl cis-trans isomerase activity"/>
    <property type="evidence" value="ECO:0007669"/>
    <property type="project" value="UniProtKB-KW"/>
</dbReference>
<evidence type="ECO:0000313" key="6">
    <source>
        <dbReference type="Proteomes" id="UP000320404"/>
    </source>
</evidence>
<dbReference type="EMBL" id="SHAH01000091">
    <property type="protein sequence ID" value="RZO74642.1"/>
    <property type="molecule type" value="Genomic_DNA"/>
</dbReference>
<dbReference type="InterPro" id="IPR002130">
    <property type="entry name" value="Cyclophilin-type_PPIase_dom"/>
</dbReference>
<dbReference type="InterPro" id="IPR044666">
    <property type="entry name" value="Cyclophilin_A-like"/>
</dbReference>
<evidence type="ECO:0000256" key="1">
    <source>
        <dbReference type="ARBA" id="ARBA00013194"/>
    </source>
</evidence>
<dbReference type="CDD" id="cd00317">
    <property type="entry name" value="cyclophilin"/>
    <property type="match status" value="1"/>
</dbReference>
<comment type="caution">
    <text evidence="5">The sequence shown here is derived from an EMBL/GenBank/DDBJ whole genome shotgun (WGS) entry which is preliminary data.</text>
</comment>
<dbReference type="PANTHER" id="PTHR45625">
    <property type="entry name" value="PEPTIDYL-PROLYL CIS-TRANS ISOMERASE-RELATED"/>
    <property type="match status" value="1"/>
</dbReference>
<reference evidence="5 6" key="1">
    <citation type="submission" date="2019-02" db="EMBL/GenBank/DDBJ databases">
        <title>Prokaryotic population dynamics and viral predation in marine succession experiment using metagenomics: the confinement effect.</title>
        <authorList>
            <person name="Haro-Moreno J.M."/>
            <person name="Rodriguez-Valera F."/>
            <person name="Lopez-Perez M."/>
        </authorList>
    </citation>
    <scope>NUCLEOTIDE SEQUENCE [LARGE SCALE GENOMIC DNA]</scope>
    <source>
        <strain evidence="5">MED-G158</strain>
    </source>
</reference>
<evidence type="ECO:0000256" key="3">
    <source>
        <dbReference type="ARBA" id="ARBA00023235"/>
    </source>
</evidence>
<gene>
    <name evidence="5" type="ORF">EVA69_05615</name>
</gene>
<dbReference type="InterPro" id="IPR029000">
    <property type="entry name" value="Cyclophilin-like_dom_sf"/>
</dbReference>
<feature type="domain" description="PPIase cyclophilin-type" evidence="4">
    <location>
        <begin position="16"/>
        <end position="248"/>
    </location>
</feature>
<dbReference type="PANTHER" id="PTHR45625:SF4">
    <property type="entry name" value="PEPTIDYLPROLYL ISOMERASE DOMAIN AND WD REPEAT-CONTAINING PROTEIN 1"/>
    <property type="match status" value="1"/>
</dbReference>
<evidence type="ECO:0000313" key="5">
    <source>
        <dbReference type="EMBL" id="RZO74642.1"/>
    </source>
</evidence>
<sequence length="253" mass="28128">MEDQANPLMLMTTSQGSIYVELLANEAPDNVARFIELAEGQVEFFDEVANATFTPRYYDGMRFHRVLPDFVIQGGSPSYHPLGAPEPMLADEINAIALGLDRLPVLNEDGSINPMLNVGNQEEFAQRVLEPLYRELGVEIVSELDSAEDDIVTNLRGLTVMRLYEYEGYAYRSDLQTRGISRGTVALANDGPNRNGPEFFIALRNADWLNGRHTVIGRVVEGMDIADRIGGMAIDPTAFNPQSSVIYSIRRLN</sequence>
<protein>
    <recommendedName>
        <fullName evidence="1">peptidylprolyl isomerase</fullName>
        <ecNumber evidence="1">5.2.1.8</ecNumber>
    </recommendedName>
</protein>
<keyword evidence="2" id="KW-0697">Rotamase</keyword>
<dbReference type="PROSITE" id="PS50072">
    <property type="entry name" value="CSA_PPIASE_2"/>
    <property type="match status" value="1"/>
</dbReference>
<dbReference type="SUPFAM" id="SSF50891">
    <property type="entry name" value="Cyclophilin-like"/>
    <property type="match status" value="1"/>
</dbReference>
<dbReference type="EC" id="5.2.1.8" evidence="1"/>
<keyword evidence="3 5" id="KW-0413">Isomerase</keyword>
<accession>A0A520RWM3</accession>